<feature type="region of interest" description="Disordered" evidence="1">
    <location>
        <begin position="1"/>
        <end position="32"/>
    </location>
</feature>
<sequence>MDNDWVARGTLGDGKTEYGAQYPGKEGTRSRPIRPAETLLNSGEFNGETTNKADFNEKFVSV</sequence>
<accession>A0A3P7X7Q5</accession>
<gene>
    <name evidence="2" type="ORF">HPBE_LOCUS2532</name>
</gene>
<dbReference type="EMBL" id="UZAH01003978">
    <property type="protein sequence ID" value="VDO25988.1"/>
    <property type="molecule type" value="Genomic_DNA"/>
</dbReference>
<accession>A0A183F8N9</accession>
<organism evidence="3 4">
    <name type="scientific">Heligmosomoides polygyrus</name>
    <name type="common">Parasitic roundworm</name>
    <dbReference type="NCBI Taxonomy" id="6339"/>
    <lineage>
        <taxon>Eukaryota</taxon>
        <taxon>Metazoa</taxon>
        <taxon>Ecdysozoa</taxon>
        <taxon>Nematoda</taxon>
        <taxon>Chromadorea</taxon>
        <taxon>Rhabditida</taxon>
        <taxon>Rhabditina</taxon>
        <taxon>Rhabditomorpha</taxon>
        <taxon>Strongyloidea</taxon>
        <taxon>Heligmosomidae</taxon>
        <taxon>Heligmosomoides</taxon>
    </lineage>
</organism>
<evidence type="ECO:0000313" key="2">
    <source>
        <dbReference type="EMBL" id="VDO25988.1"/>
    </source>
</evidence>
<protein>
    <submittedName>
        <fullName evidence="4">Transposase</fullName>
    </submittedName>
</protein>
<dbReference type="WBParaSite" id="HPBE_0000253101-mRNA-1">
    <property type="protein sequence ID" value="HPBE_0000253101-mRNA-1"/>
    <property type="gene ID" value="HPBE_0000253101"/>
</dbReference>
<reference evidence="4" key="2">
    <citation type="submission" date="2019-09" db="UniProtKB">
        <authorList>
            <consortium name="WormBaseParasite"/>
        </authorList>
    </citation>
    <scope>IDENTIFICATION</scope>
</reference>
<dbReference type="AlphaFoldDB" id="A0A183F8N9"/>
<proteinExistence type="predicted"/>
<dbReference type="OrthoDB" id="365640at2759"/>
<evidence type="ECO:0000313" key="3">
    <source>
        <dbReference type="Proteomes" id="UP000050761"/>
    </source>
</evidence>
<evidence type="ECO:0000313" key="4">
    <source>
        <dbReference type="WBParaSite" id="HPBE_0000253101-mRNA-1"/>
    </source>
</evidence>
<reference evidence="2 3" key="1">
    <citation type="submission" date="2018-11" db="EMBL/GenBank/DDBJ databases">
        <authorList>
            <consortium name="Pathogen Informatics"/>
        </authorList>
    </citation>
    <scope>NUCLEOTIDE SEQUENCE [LARGE SCALE GENOMIC DNA]</scope>
</reference>
<keyword evidence="3" id="KW-1185">Reference proteome</keyword>
<name>A0A183F8N9_HELPZ</name>
<dbReference type="Proteomes" id="UP000050761">
    <property type="component" value="Unassembled WGS sequence"/>
</dbReference>
<evidence type="ECO:0000256" key="1">
    <source>
        <dbReference type="SAM" id="MobiDB-lite"/>
    </source>
</evidence>